<name>A0A8S5R6V8_9VIRU</name>
<accession>A0A8S5R6V8</accession>
<sequence>MPRTEVRNSTYQGSSSIFPQNIIAFSLDSRYRRYLPIWDKGIPVAC</sequence>
<reference evidence="1" key="1">
    <citation type="journal article" date="2021" name="Proc. Natl. Acad. Sci. U.S.A.">
        <title>A Catalog of Tens of Thousands of Viruses from Human Metagenomes Reveals Hidden Associations with Chronic Diseases.</title>
        <authorList>
            <person name="Tisza M.J."/>
            <person name="Buck C.B."/>
        </authorList>
    </citation>
    <scope>NUCLEOTIDE SEQUENCE</scope>
    <source>
        <strain evidence="1">CtCsQ3</strain>
    </source>
</reference>
<evidence type="ECO:0000313" key="1">
    <source>
        <dbReference type="EMBL" id="DAE26867.1"/>
    </source>
</evidence>
<organism evidence="1">
    <name type="scientific">virus sp. ctCsQ3</name>
    <dbReference type="NCBI Taxonomy" id="2826794"/>
    <lineage>
        <taxon>Viruses</taxon>
    </lineage>
</organism>
<protein>
    <submittedName>
        <fullName evidence="1">Uncharacterized protein</fullName>
    </submittedName>
</protein>
<proteinExistence type="predicted"/>
<dbReference type="EMBL" id="BK015823">
    <property type="protein sequence ID" value="DAE26867.1"/>
    <property type="molecule type" value="Genomic_DNA"/>
</dbReference>